<dbReference type="PANTHER" id="PTHR47926:SF482">
    <property type="entry name" value="PENTATRICOPEPTIDE REPEAT-CONTAINING PROTEIN CHLOROPLASTIC"/>
    <property type="match status" value="1"/>
</dbReference>
<dbReference type="EMBL" id="BDDD01000123">
    <property type="protein sequence ID" value="GAV59757.1"/>
    <property type="molecule type" value="Genomic_DNA"/>
</dbReference>
<feature type="repeat" description="PPR" evidence="2">
    <location>
        <begin position="329"/>
        <end position="363"/>
    </location>
</feature>
<dbReference type="InterPro" id="IPR002885">
    <property type="entry name" value="PPR_rpt"/>
</dbReference>
<feature type="repeat" description="PPR" evidence="2">
    <location>
        <begin position="534"/>
        <end position="568"/>
    </location>
</feature>
<feature type="repeat" description="PPR" evidence="2">
    <location>
        <begin position="636"/>
        <end position="670"/>
    </location>
</feature>
<evidence type="ECO:0000313" key="3">
    <source>
        <dbReference type="EMBL" id="GAV59757.1"/>
    </source>
</evidence>
<dbReference type="GO" id="GO:0003723">
    <property type="term" value="F:RNA binding"/>
    <property type="evidence" value="ECO:0007669"/>
    <property type="project" value="InterPro"/>
</dbReference>
<dbReference type="Pfam" id="PF20430">
    <property type="entry name" value="Eplus_motif"/>
    <property type="match status" value="1"/>
</dbReference>
<feature type="repeat" description="PPR" evidence="2">
    <location>
        <begin position="127"/>
        <end position="161"/>
    </location>
</feature>
<protein>
    <submittedName>
        <fullName evidence="3">PPR domain-containing protein/PPR_2 domain-containing protein/PPR_3 domain-containing protein</fullName>
    </submittedName>
</protein>
<dbReference type="AlphaFoldDB" id="A0A1Q3AVK1"/>
<evidence type="ECO:0000313" key="4">
    <source>
        <dbReference type="Proteomes" id="UP000187406"/>
    </source>
</evidence>
<name>A0A1Q3AVK1_CEPFO</name>
<dbReference type="Gene3D" id="1.25.40.10">
    <property type="entry name" value="Tetratricopeptide repeat domain"/>
    <property type="match status" value="6"/>
</dbReference>
<dbReference type="Pfam" id="PF20431">
    <property type="entry name" value="E_motif"/>
    <property type="match status" value="1"/>
</dbReference>
<dbReference type="InterPro" id="IPR011990">
    <property type="entry name" value="TPR-like_helical_dom_sf"/>
</dbReference>
<dbReference type="FunFam" id="1.25.40.10:FF:000682">
    <property type="entry name" value="Pentatricopeptide repeat-containing protein At3g16610"/>
    <property type="match status" value="1"/>
</dbReference>
<reference evidence="4" key="1">
    <citation type="submission" date="2016-04" db="EMBL/GenBank/DDBJ databases">
        <title>Cephalotus genome sequencing.</title>
        <authorList>
            <person name="Fukushima K."/>
            <person name="Hasebe M."/>
            <person name="Fang X."/>
        </authorList>
    </citation>
    <scope>NUCLEOTIDE SEQUENCE [LARGE SCALE GENOMIC DNA]</scope>
    <source>
        <strain evidence="4">cv. St1</strain>
    </source>
</reference>
<dbReference type="FunFam" id="1.25.40.10:FF:000090">
    <property type="entry name" value="Pentatricopeptide repeat-containing protein, chloroplastic"/>
    <property type="match status" value="1"/>
</dbReference>
<dbReference type="InterPro" id="IPR046849">
    <property type="entry name" value="E2_motif"/>
</dbReference>
<dbReference type="Pfam" id="PF01535">
    <property type="entry name" value="PPR"/>
    <property type="match status" value="2"/>
</dbReference>
<comment type="caution">
    <text evidence="3">The sequence shown here is derived from an EMBL/GenBank/DDBJ whole genome shotgun (WGS) entry which is preliminary data.</text>
</comment>
<dbReference type="Proteomes" id="UP000187406">
    <property type="component" value="Unassembled WGS sequence"/>
</dbReference>
<dbReference type="SUPFAM" id="SSF48452">
    <property type="entry name" value="TPR-like"/>
    <property type="match status" value="1"/>
</dbReference>
<dbReference type="InterPro" id="IPR046848">
    <property type="entry name" value="E_motif"/>
</dbReference>
<feature type="repeat" description="PPR" evidence="2">
    <location>
        <begin position="433"/>
        <end position="467"/>
    </location>
</feature>
<evidence type="ECO:0000256" key="2">
    <source>
        <dbReference type="PROSITE-ProRule" id="PRU00708"/>
    </source>
</evidence>
<feature type="repeat" description="PPR" evidence="2">
    <location>
        <begin position="228"/>
        <end position="262"/>
    </location>
</feature>
<dbReference type="PROSITE" id="PS51375">
    <property type="entry name" value="PPR"/>
    <property type="match status" value="6"/>
</dbReference>
<dbReference type="FunFam" id="1.25.40.10:FF:000285">
    <property type="entry name" value="Pentatricopeptide repeat-containing protein, chloroplastic"/>
    <property type="match status" value="1"/>
</dbReference>
<organism evidence="3 4">
    <name type="scientific">Cephalotus follicularis</name>
    <name type="common">Albany pitcher plant</name>
    <dbReference type="NCBI Taxonomy" id="3775"/>
    <lineage>
        <taxon>Eukaryota</taxon>
        <taxon>Viridiplantae</taxon>
        <taxon>Streptophyta</taxon>
        <taxon>Embryophyta</taxon>
        <taxon>Tracheophyta</taxon>
        <taxon>Spermatophyta</taxon>
        <taxon>Magnoliopsida</taxon>
        <taxon>eudicotyledons</taxon>
        <taxon>Gunneridae</taxon>
        <taxon>Pentapetalae</taxon>
        <taxon>rosids</taxon>
        <taxon>fabids</taxon>
        <taxon>Oxalidales</taxon>
        <taxon>Cephalotaceae</taxon>
        <taxon>Cephalotus</taxon>
    </lineage>
</organism>
<dbReference type="InterPro" id="IPR046960">
    <property type="entry name" value="PPR_At4g14850-like_plant"/>
</dbReference>
<keyword evidence="4" id="KW-1185">Reference proteome</keyword>
<gene>
    <name evidence="3" type="ORF">CFOL_v3_03288</name>
</gene>
<proteinExistence type="predicted"/>
<dbReference type="PANTHER" id="PTHR47926">
    <property type="entry name" value="PENTATRICOPEPTIDE REPEAT-CONTAINING PROTEIN"/>
    <property type="match status" value="1"/>
</dbReference>
<sequence>MNIPLSLSLQKPPLLYPNTQVDSEHPIRDYNSVIKHYVKLKNDHAILSTYTHMESLNVAPDKAVLPLIIKACARLNAIERGKRIHLGIMGTDLIRDVKVGTALVGFYCKCGFIGEARNVFEEMDEKDLVLWNAMINGYVGCGEYGEGVLLFMEMQKEGLRPNSRTLVALLLACEECLELRFGKEIHAYGLRNGLFDLDPHVGTALIGFYSSFDMRIAYHVFDLIVVRNIVSWNAMITGYFNAGDSLAALNIFVRMLLDKVEIDSVTLLVVIQASAMFGCHKLGLQLHQIVIKFNYCDDMFIVNALLNMYIEVGSLELACELFDANPTCDVALWNSMLFAYVTYEWHEEAVSLLVRMRTEGLREDERTIVIMLSLCAKLAHRLKKGKSVHAHAVKSGMRLRRDVSLGNALLSLYEELSCFESVKKVFDEMSNVDIISYNIFILALARNNMRSEACELFEVVRESAVKPNSYTIISILSAFEDESCLKIGRSVHGFVIKQGIEINVPLNTALTDMYMNCSDEATAMKLFESCPHRDPISWNALIASYIKSNQANKALLLFNRMILESEPNAVTIINILSTCTHLANLPQGQYLHAYITRREFSFGFNLSLANAFITMYGRCGSIKYAENIFEFLPRKNTISWNAMITGYGMLGRGDDAVSTFLQMLKDGFQPNGITFVSLLSACSHSVLIEKGLQIFHSMVQNFSITPELAHYGCVVDLLGRGGYLGEAKEFIKSMPIKPDASVWRALLSAYRVHSESKEVETIFEKLVELEPMNAGNYVLLSNTYAAAGLWSDVRRIRTWLSEKGLRKPPGISWIVIKTQIHCFTASDRSHPQSDKIYATLSSMLLSLKQSGYTPDFYQALHDKED</sequence>
<evidence type="ECO:0000256" key="1">
    <source>
        <dbReference type="ARBA" id="ARBA00022737"/>
    </source>
</evidence>
<dbReference type="OrthoDB" id="1887476at2759"/>
<dbReference type="InParanoid" id="A0A1Q3AVK1"/>
<dbReference type="Pfam" id="PF13041">
    <property type="entry name" value="PPR_2"/>
    <property type="match status" value="4"/>
</dbReference>
<dbReference type="GO" id="GO:0009451">
    <property type="term" value="P:RNA modification"/>
    <property type="evidence" value="ECO:0007669"/>
    <property type="project" value="InterPro"/>
</dbReference>
<dbReference type="NCBIfam" id="TIGR00756">
    <property type="entry name" value="PPR"/>
    <property type="match status" value="4"/>
</dbReference>
<accession>A0A1Q3AVK1</accession>
<keyword evidence="1" id="KW-0677">Repeat</keyword>